<keyword evidence="3" id="KW-1185">Reference proteome</keyword>
<dbReference type="AlphaFoldDB" id="A0A371K0E7"/>
<dbReference type="Proteomes" id="UP000264492">
    <property type="component" value="Unassembled WGS sequence"/>
</dbReference>
<evidence type="ECO:0000313" key="3">
    <source>
        <dbReference type="Proteomes" id="UP000264492"/>
    </source>
</evidence>
<accession>A0A371K0E7</accession>
<comment type="caution">
    <text evidence="2">The sequence shown here is derived from an EMBL/GenBank/DDBJ whole genome shotgun (WGS) entry which is preliminary data.</text>
</comment>
<protein>
    <submittedName>
        <fullName evidence="2">Uncharacterized protein</fullName>
    </submittedName>
</protein>
<name>A0A371K0E7_9GAMM</name>
<keyword evidence="1" id="KW-0812">Transmembrane</keyword>
<feature type="transmembrane region" description="Helical" evidence="1">
    <location>
        <begin position="28"/>
        <end position="47"/>
    </location>
</feature>
<feature type="transmembrane region" description="Helical" evidence="1">
    <location>
        <begin position="53"/>
        <end position="70"/>
    </location>
</feature>
<dbReference type="OrthoDB" id="6021668at2"/>
<proteinExistence type="predicted"/>
<organism evidence="2 3">
    <name type="scientific">Lysobacter silvisoli</name>
    <dbReference type="NCBI Taxonomy" id="2293254"/>
    <lineage>
        <taxon>Bacteria</taxon>
        <taxon>Pseudomonadati</taxon>
        <taxon>Pseudomonadota</taxon>
        <taxon>Gammaproteobacteria</taxon>
        <taxon>Lysobacterales</taxon>
        <taxon>Lysobacteraceae</taxon>
        <taxon>Lysobacter</taxon>
    </lineage>
</organism>
<keyword evidence="1" id="KW-1133">Transmembrane helix</keyword>
<dbReference type="RefSeq" id="WP_115859706.1">
    <property type="nucleotide sequence ID" value="NZ_QTSU01000002.1"/>
</dbReference>
<gene>
    <name evidence="2" type="ORF">DX914_13915</name>
</gene>
<sequence>MTREDLQSDLDYVTRTLRRRERPAGVPAIYFLWAALVLVGFALPDWAPRLSGPYWLIAGLGGGALSLWLGARDSRRSGVIDRGLARRYGYHWLVASIAFALTALPIALGRFEVQTGVANFLLTAGTVYALAGVHLDRPILWSGLVMYVAYAAIVLFSPPYIWTLAGVATSAALAWAGWSTLSQRKAAATA</sequence>
<feature type="transmembrane region" description="Helical" evidence="1">
    <location>
        <begin position="90"/>
        <end position="107"/>
    </location>
</feature>
<evidence type="ECO:0000313" key="2">
    <source>
        <dbReference type="EMBL" id="RDZ27330.1"/>
    </source>
</evidence>
<evidence type="ECO:0000256" key="1">
    <source>
        <dbReference type="SAM" id="Phobius"/>
    </source>
</evidence>
<feature type="transmembrane region" description="Helical" evidence="1">
    <location>
        <begin position="162"/>
        <end position="181"/>
    </location>
</feature>
<keyword evidence="1" id="KW-0472">Membrane</keyword>
<feature type="transmembrane region" description="Helical" evidence="1">
    <location>
        <begin position="138"/>
        <end position="156"/>
    </location>
</feature>
<reference evidence="2 3" key="1">
    <citation type="submission" date="2018-08" db="EMBL/GenBank/DDBJ databases">
        <title>Lysobacter sp. zong2l5, whole genome shotgun sequence.</title>
        <authorList>
            <person name="Zhang X."/>
            <person name="Feng G."/>
            <person name="Zhu H."/>
        </authorList>
    </citation>
    <scope>NUCLEOTIDE SEQUENCE [LARGE SCALE GENOMIC DNA]</scope>
    <source>
        <strain evidence="3">zong2l5</strain>
    </source>
</reference>
<dbReference type="EMBL" id="QTSU01000002">
    <property type="protein sequence ID" value="RDZ27330.1"/>
    <property type="molecule type" value="Genomic_DNA"/>
</dbReference>
<feature type="transmembrane region" description="Helical" evidence="1">
    <location>
        <begin position="113"/>
        <end position="131"/>
    </location>
</feature>